<comment type="caution">
    <text evidence="3">The sequence shown here is derived from an EMBL/GenBank/DDBJ whole genome shotgun (WGS) entry which is preliminary data.</text>
</comment>
<keyword evidence="4" id="KW-1185">Reference proteome</keyword>
<feature type="coiled-coil region" evidence="1">
    <location>
        <begin position="64"/>
        <end position="103"/>
    </location>
</feature>
<evidence type="ECO:0000313" key="3">
    <source>
        <dbReference type="EMBL" id="GFE52081.1"/>
    </source>
</evidence>
<protein>
    <submittedName>
        <fullName evidence="3">DUF1992 domain-containing protein</fullName>
    </submittedName>
</protein>
<dbReference type="EMBL" id="BLIV01000009">
    <property type="protein sequence ID" value="GFE52081.1"/>
    <property type="molecule type" value="Genomic_DNA"/>
</dbReference>
<proteinExistence type="predicted"/>
<dbReference type="AlphaFoldDB" id="A0A640VYA6"/>
<dbReference type="RefSeq" id="WP_159980370.1">
    <property type="nucleotide sequence ID" value="NZ_BLIV01000009.1"/>
</dbReference>
<accession>A0A640VYA6</accession>
<sequence>MRSFRSLVERQIAKARASGALTGLKGEGAPLPQRPVETDDQAAVGAGMRIMAEAGVVPEEFAFKKQLEAARQAYTQSADDTARKAAMQTIADLELRFEIAREARRKFMS</sequence>
<keyword evidence="1" id="KW-0175">Coiled coil</keyword>
<dbReference type="Pfam" id="PF09350">
    <property type="entry name" value="DJC28_CD"/>
    <property type="match status" value="1"/>
</dbReference>
<reference evidence="3 4" key="1">
    <citation type="submission" date="2019-12" db="EMBL/GenBank/DDBJ databases">
        <title>Roseobacter cerasinus sp. nov., isolated from seawater around aquaculture.</title>
        <authorList>
            <person name="Muramatsu S."/>
            <person name="Takabe Y."/>
            <person name="Mori K."/>
            <person name="Takaichi S."/>
            <person name="Hanada S."/>
        </authorList>
    </citation>
    <scope>NUCLEOTIDE SEQUENCE [LARGE SCALE GENOMIC DNA]</scope>
    <source>
        <strain evidence="3 4">AI77</strain>
    </source>
</reference>
<gene>
    <name evidence="3" type="ORF">So717_38340</name>
</gene>
<dbReference type="InterPro" id="IPR018961">
    <property type="entry name" value="DnaJ_homolog_subfam-C_membr-28"/>
</dbReference>
<evidence type="ECO:0000313" key="4">
    <source>
        <dbReference type="Proteomes" id="UP000436522"/>
    </source>
</evidence>
<evidence type="ECO:0000259" key="2">
    <source>
        <dbReference type="Pfam" id="PF09350"/>
    </source>
</evidence>
<dbReference type="Proteomes" id="UP000436522">
    <property type="component" value="Unassembled WGS sequence"/>
</dbReference>
<evidence type="ECO:0000256" key="1">
    <source>
        <dbReference type="SAM" id="Coils"/>
    </source>
</evidence>
<name>A0A640VYA6_9RHOB</name>
<feature type="domain" description="DnaJ homologue subfamily C member 28 conserved" evidence="2">
    <location>
        <begin position="7"/>
        <end position="73"/>
    </location>
</feature>
<organism evidence="3 4">
    <name type="scientific">Roseobacter cerasinus</name>
    <dbReference type="NCBI Taxonomy" id="2602289"/>
    <lineage>
        <taxon>Bacteria</taxon>
        <taxon>Pseudomonadati</taxon>
        <taxon>Pseudomonadota</taxon>
        <taxon>Alphaproteobacteria</taxon>
        <taxon>Rhodobacterales</taxon>
        <taxon>Roseobacteraceae</taxon>
        <taxon>Roseobacter</taxon>
    </lineage>
</organism>
<dbReference type="OrthoDB" id="8448455at2"/>